<dbReference type="Proteomes" id="UP000790833">
    <property type="component" value="Unassembled WGS sequence"/>
</dbReference>
<sequence length="124" mass="13159">MIVRSSDADVLVTVFIVRPAVDGSRGAILFDVLTDIDAVSLGAGDEGEAEFTPVVTFRRPLVPPEGFKEAAAAAANAFLLSSAEIFLSRVLDIGVGKSGNVTSILLGTFNLTQYRLGYAMFVYK</sequence>
<reference evidence="1" key="1">
    <citation type="submission" date="2021-03" db="EMBL/GenBank/DDBJ databases">
        <authorList>
            <person name="Palmer J.M."/>
        </authorList>
    </citation>
    <scope>NUCLEOTIDE SEQUENCE</scope>
    <source>
        <strain evidence="1">ARV_011</strain>
    </source>
</reference>
<evidence type="ECO:0000313" key="2">
    <source>
        <dbReference type="Proteomes" id="UP000790833"/>
    </source>
</evidence>
<dbReference type="GeneID" id="66115336"/>
<protein>
    <submittedName>
        <fullName evidence="1">Uncharacterized protein</fullName>
    </submittedName>
</protein>
<evidence type="ECO:0000313" key="1">
    <source>
        <dbReference type="EMBL" id="KAG7192244.1"/>
    </source>
</evidence>
<organism evidence="1 2">
    <name type="scientific">Scheffersomyces spartinae</name>
    <dbReference type="NCBI Taxonomy" id="45513"/>
    <lineage>
        <taxon>Eukaryota</taxon>
        <taxon>Fungi</taxon>
        <taxon>Dikarya</taxon>
        <taxon>Ascomycota</taxon>
        <taxon>Saccharomycotina</taxon>
        <taxon>Pichiomycetes</taxon>
        <taxon>Debaryomycetaceae</taxon>
        <taxon>Scheffersomyces</taxon>
    </lineage>
</organism>
<dbReference type="EMBL" id="JAHMUF010000019">
    <property type="protein sequence ID" value="KAG7192244.1"/>
    <property type="molecule type" value="Genomic_DNA"/>
</dbReference>
<name>A0A9P7V6L9_9ASCO</name>
<dbReference type="AlphaFoldDB" id="A0A9P7V6L9"/>
<keyword evidence="2" id="KW-1185">Reference proteome</keyword>
<accession>A0A9P7V6L9</accession>
<proteinExistence type="predicted"/>
<gene>
    <name evidence="1" type="ORF">KQ657_001962</name>
</gene>
<dbReference type="RefSeq" id="XP_043047794.1">
    <property type="nucleotide sequence ID" value="XM_043192739.1"/>
</dbReference>
<comment type="caution">
    <text evidence="1">The sequence shown here is derived from an EMBL/GenBank/DDBJ whole genome shotgun (WGS) entry which is preliminary data.</text>
</comment>